<reference evidence="2" key="1">
    <citation type="journal article" date="2019" name="Int. J. Syst. Evol. Microbiol.">
        <title>The Global Catalogue of Microorganisms (GCM) 10K type strain sequencing project: providing services to taxonomists for standard genome sequencing and annotation.</title>
        <authorList>
            <consortium name="The Broad Institute Genomics Platform"/>
            <consortium name="The Broad Institute Genome Sequencing Center for Infectious Disease"/>
            <person name="Wu L."/>
            <person name="Ma J."/>
        </authorList>
    </citation>
    <scope>NUCLEOTIDE SEQUENCE [LARGE SCALE GENOMIC DNA]</scope>
    <source>
        <strain evidence="2">CECT 7956</strain>
    </source>
</reference>
<sequence length="47" mass="5437">MEIRISQTDQSLSENSRRVYEVPKTAIKKGLIIQIKTDDNHQIKVVL</sequence>
<comment type="caution">
    <text evidence="1">The sequence shown here is derived from an EMBL/GenBank/DDBJ whole genome shotgun (WGS) entry which is preliminary data.</text>
</comment>
<gene>
    <name evidence="1" type="ORF">ACFOOI_09840</name>
</gene>
<keyword evidence="2" id="KW-1185">Reference proteome</keyword>
<evidence type="ECO:0000313" key="2">
    <source>
        <dbReference type="Proteomes" id="UP001595616"/>
    </source>
</evidence>
<accession>A0ABV7YUA9</accession>
<evidence type="ECO:0000313" key="1">
    <source>
        <dbReference type="EMBL" id="MFC3810954.1"/>
    </source>
</evidence>
<dbReference type="RefSeq" id="WP_379837520.1">
    <property type="nucleotide sequence ID" value="NZ_JBHRYQ010000001.1"/>
</dbReference>
<name>A0ABV7YUA9_9BACT</name>
<organism evidence="1 2">
    <name type="scientific">Lacihabitans lacunae</name>
    <dbReference type="NCBI Taxonomy" id="1028214"/>
    <lineage>
        <taxon>Bacteria</taxon>
        <taxon>Pseudomonadati</taxon>
        <taxon>Bacteroidota</taxon>
        <taxon>Cytophagia</taxon>
        <taxon>Cytophagales</taxon>
        <taxon>Leadbetterellaceae</taxon>
        <taxon>Lacihabitans</taxon>
    </lineage>
</organism>
<dbReference type="Proteomes" id="UP001595616">
    <property type="component" value="Unassembled WGS sequence"/>
</dbReference>
<protein>
    <submittedName>
        <fullName evidence="1">Uncharacterized protein</fullName>
    </submittedName>
</protein>
<dbReference type="EMBL" id="JBHRYQ010000001">
    <property type="protein sequence ID" value="MFC3810954.1"/>
    <property type="molecule type" value="Genomic_DNA"/>
</dbReference>
<proteinExistence type="predicted"/>